<keyword evidence="3" id="KW-1185">Reference proteome</keyword>
<feature type="chain" id="PRO_5032292558" evidence="1">
    <location>
        <begin position="22"/>
        <end position="146"/>
    </location>
</feature>
<dbReference type="InterPro" id="IPR036758">
    <property type="entry name" value="At5g01610-like"/>
</dbReference>
<name>A0A811QYM1_9POAL</name>
<sequence>MAKQSLLLAILFVACMLEANSKIAAATTAYDVLQQNNLPQGLLPLGVKSYVLRSGGSLCANLGRECNFLVMVGGMQFKFRYASRASGVIKSGSISGVNGVRLQVEFAWLGVSQVCRAGNQITIQLEKSSQSFPVSAFSQSPCCTCT</sequence>
<dbReference type="PANTHER" id="PTHR31676:SF14">
    <property type="entry name" value="OS03G0393600 PROTEIN"/>
    <property type="match status" value="1"/>
</dbReference>
<dbReference type="Gene3D" id="2.30.240.10">
    <property type="entry name" value="At5g01610-like"/>
    <property type="match status" value="1"/>
</dbReference>
<dbReference type="Pfam" id="PF04398">
    <property type="entry name" value="DUF538"/>
    <property type="match status" value="1"/>
</dbReference>
<keyword evidence="1" id="KW-0732">Signal</keyword>
<accession>A0A811QYM1</accession>
<organism evidence="2 3">
    <name type="scientific">Miscanthus lutarioriparius</name>
    <dbReference type="NCBI Taxonomy" id="422564"/>
    <lineage>
        <taxon>Eukaryota</taxon>
        <taxon>Viridiplantae</taxon>
        <taxon>Streptophyta</taxon>
        <taxon>Embryophyta</taxon>
        <taxon>Tracheophyta</taxon>
        <taxon>Spermatophyta</taxon>
        <taxon>Magnoliopsida</taxon>
        <taxon>Liliopsida</taxon>
        <taxon>Poales</taxon>
        <taxon>Poaceae</taxon>
        <taxon>PACMAD clade</taxon>
        <taxon>Panicoideae</taxon>
        <taxon>Andropogonodae</taxon>
        <taxon>Andropogoneae</taxon>
        <taxon>Saccharinae</taxon>
        <taxon>Miscanthus</taxon>
    </lineage>
</organism>
<dbReference type="PANTHER" id="PTHR31676">
    <property type="entry name" value="T31J12.3 PROTEIN-RELATED"/>
    <property type="match status" value="1"/>
</dbReference>
<evidence type="ECO:0000313" key="3">
    <source>
        <dbReference type="Proteomes" id="UP000604825"/>
    </source>
</evidence>
<proteinExistence type="predicted"/>
<feature type="signal peptide" evidence="1">
    <location>
        <begin position="1"/>
        <end position="21"/>
    </location>
</feature>
<protein>
    <submittedName>
        <fullName evidence="2">Uncharacterized protein</fullName>
    </submittedName>
</protein>
<dbReference type="EMBL" id="CAJGYO010000012">
    <property type="protein sequence ID" value="CAD6264365.1"/>
    <property type="molecule type" value="Genomic_DNA"/>
</dbReference>
<evidence type="ECO:0000256" key="1">
    <source>
        <dbReference type="SAM" id="SignalP"/>
    </source>
</evidence>
<dbReference type="PROSITE" id="PS51257">
    <property type="entry name" value="PROKAR_LIPOPROTEIN"/>
    <property type="match status" value="1"/>
</dbReference>
<reference evidence="2" key="1">
    <citation type="submission" date="2020-10" db="EMBL/GenBank/DDBJ databases">
        <authorList>
            <person name="Han B."/>
            <person name="Lu T."/>
            <person name="Zhao Q."/>
            <person name="Huang X."/>
            <person name="Zhao Y."/>
        </authorList>
    </citation>
    <scope>NUCLEOTIDE SEQUENCE</scope>
</reference>
<gene>
    <name evidence="2" type="ORF">NCGR_LOCUS47670</name>
</gene>
<dbReference type="OrthoDB" id="10366480at2759"/>
<dbReference type="AlphaFoldDB" id="A0A811QYM1"/>
<evidence type="ECO:0000313" key="2">
    <source>
        <dbReference type="EMBL" id="CAD6264365.1"/>
    </source>
</evidence>
<dbReference type="Proteomes" id="UP000604825">
    <property type="component" value="Unassembled WGS sequence"/>
</dbReference>
<dbReference type="InterPro" id="IPR007493">
    <property type="entry name" value="DUF538"/>
</dbReference>
<dbReference type="SUPFAM" id="SSF141562">
    <property type="entry name" value="At5g01610-like"/>
    <property type="match status" value="1"/>
</dbReference>
<comment type="caution">
    <text evidence="2">The sequence shown here is derived from an EMBL/GenBank/DDBJ whole genome shotgun (WGS) entry which is preliminary data.</text>
</comment>